<evidence type="ECO:0000313" key="2">
    <source>
        <dbReference type="EMBL" id="MCP8938289.1"/>
    </source>
</evidence>
<dbReference type="EMBL" id="JANCLU010000005">
    <property type="protein sequence ID" value="MCP8938289.1"/>
    <property type="molecule type" value="Genomic_DNA"/>
</dbReference>
<feature type="transmembrane region" description="Helical" evidence="1">
    <location>
        <begin position="6"/>
        <end position="25"/>
    </location>
</feature>
<keyword evidence="1" id="KW-0472">Membrane</keyword>
<name>A0ABT1LA19_9HYPH</name>
<feature type="transmembrane region" description="Helical" evidence="1">
    <location>
        <begin position="57"/>
        <end position="79"/>
    </location>
</feature>
<evidence type="ECO:0000256" key="1">
    <source>
        <dbReference type="SAM" id="Phobius"/>
    </source>
</evidence>
<sequence length="81" mass="8726">MEFAVPGLIGAAIGLALGYVDYRVVSGVVEGKLRKLDRSAGPAERERFEGKIRIMRALFLLMTVGVFPVIGYLMGVTVAGR</sequence>
<dbReference type="RefSeq" id="WP_254740057.1">
    <property type="nucleotide sequence ID" value="NZ_JANCLU010000005.1"/>
</dbReference>
<comment type="caution">
    <text evidence="2">The sequence shown here is derived from an EMBL/GenBank/DDBJ whole genome shotgun (WGS) entry which is preliminary data.</text>
</comment>
<dbReference type="Proteomes" id="UP001205890">
    <property type="component" value="Unassembled WGS sequence"/>
</dbReference>
<gene>
    <name evidence="2" type="ORF">NK718_07155</name>
</gene>
<keyword evidence="1" id="KW-1133">Transmembrane helix</keyword>
<keyword evidence="3" id="KW-1185">Reference proteome</keyword>
<keyword evidence="1" id="KW-0812">Transmembrane</keyword>
<reference evidence="2 3" key="1">
    <citation type="submission" date="2022-07" db="EMBL/GenBank/DDBJ databases">
        <authorList>
            <person name="Li W.-J."/>
            <person name="Deng Q.-Q."/>
        </authorList>
    </citation>
    <scope>NUCLEOTIDE SEQUENCE [LARGE SCALE GENOMIC DNA]</scope>
    <source>
        <strain evidence="2 3">SYSU M60028</strain>
    </source>
</reference>
<accession>A0ABT1LA19</accession>
<organism evidence="2 3">
    <name type="scientific">Alsobacter ponti</name>
    <dbReference type="NCBI Taxonomy" id="2962936"/>
    <lineage>
        <taxon>Bacteria</taxon>
        <taxon>Pseudomonadati</taxon>
        <taxon>Pseudomonadota</taxon>
        <taxon>Alphaproteobacteria</taxon>
        <taxon>Hyphomicrobiales</taxon>
        <taxon>Alsobacteraceae</taxon>
        <taxon>Alsobacter</taxon>
    </lineage>
</organism>
<protein>
    <submittedName>
        <fullName evidence="2">Uncharacterized protein</fullName>
    </submittedName>
</protein>
<proteinExistence type="predicted"/>
<evidence type="ECO:0000313" key="3">
    <source>
        <dbReference type="Proteomes" id="UP001205890"/>
    </source>
</evidence>